<organism evidence="1 2">
    <name type="scientific">Bacillus anthracis</name>
    <name type="common">anthrax bacterium</name>
    <dbReference type="NCBI Taxonomy" id="1392"/>
    <lineage>
        <taxon>Bacteria</taxon>
        <taxon>Bacillati</taxon>
        <taxon>Bacillota</taxon>
        <taxon>Bacilli</taxon>
        <taxon>Bacillales</taxon>
        <taxon>Bacillaceae</taxon>
        <taxon>Bacillus</taxon>
        <taxon>Bacillus cereus group</taxon>
    </lineage>
</organism>
<protein>
    <submittedName>
        <fullName evidence="1">Uncharacterized protein</fullName>
    </submittedName>
</protein>
<dbReference type="Proteomes" id="UP000220192">
    <property type="component" value="Unassembled WGS sequence"/>
</dbReference>
<name>A0A2A7D1N2_BACAN</name>
<dbReference type="EMBL" id="NVLX01000034">
    <property type="protein sequence ID" value="PDZ13933.1"/>
    <property type="molecule type" value="Genomic_DNA"/>
</dbReference>
<reference evidence="1 2" key="1">
    <citation type="submission" date="2017-09" db="EMBL/GenBank/DDBJ databases">
        <title>Large-scale bioinformatics analysis of Bacillus genomes uncovers conserved roles of natural products in bacterial physiology.</title>
        <authorList>
            <consortium name="Agbiome Team Llc"/>
            <person name="Bleich R.M."/>
            <person name="Grubbs K.J."/>
            <person name="Santa Maria K.C."/>
            <person name="Allen S.E."/>
            <person name="Farag S."/>
            <person name="Shank E.A."/>
            <person name="Bowers A."/>
        </authorList>
    </citation>
    <scope>NUCLEOTIDE SEQUENCE [LARGE SCALE GENOMIC DNA]</scope>
    <source>
        <strain evidence="1 2">AFS095574</strain>
    </source>
</reference>
<proteinExistence type="predicted"/>
<sequence>MAKFLNLRKSICELLNQDIINLIIQIKNYTRLWCANYIHFEELYRYLIKSNYFIRRTEAMRATMKK</sequence>
<comment type="caution">
    <text evidence="1">The sequence shown here is derived from an EMBL/GenBank/DDBJ whole genome shotgun (WGS) entry which is preliminary data.</text>
</comment>
<evidence type="ECO:0000313" key="2">
    <source>
        <dbReference type="Proteomes" id="UP000220192"/>
    </source>
</evidence>
<evidence type="ECO:0000313" key="1">
    <source>
        <dbReference type="EMBL" id="PDZ13933.1"/>
    </source>
</evidence>
<dbReference type="AlphaFoldDB" id="A0A2A7D1N2"/>
<gene>
    <name evidence="1" type="ORF">CON16_27350</name>
</gene>
<accession>A0A2A7D1N2</accession>